<evidence type="ECO:0000313" key="3">
    <source>
        <dbReference type="EMBL" id="MBI6873415.1"/>
    </source>
</evidence>
<dbReference type="Gene3D" id="3.40.50.300">
    <property type="entry name" value="P-loop containing nucleotide triphosphate hydrolases"/>
    <property type="match status" value="2"/>
</dbReference>
<dbReference type="GO" id="GO:0004519">
    <property type="term" value="F:endonuclease activity"/>
    <property type="evidence" value="ECO:0007669"/>
    <property type="project" value="UniProtKB-KW"/>
</dbReference>
<dbReference type="PANTHER" id="PTHR47396">
    <property type="entry name" value="TYPE I RESTRICTION ENZYME ECOKI R PROTEIN"/>
    <property type="match status" value="1"/>
</dbReference>
<comment type="caution">
    <text evidence="3">The sequence shown here is derived from an EMBL/GenBank/DDBJ whole genome shotgun (WGS) entry which is preliminary data.</text>
</comment>
<keyword evidence="3" id="KW-0255">Endonuclease</keyword>
<dbReference type="InterPro" id="IPR006935">
    <property type="entry name" value="Helicase/UvrB_N"/>
</dbReference>
<dbReference type="CDD" id="cd18785">
    <property type="entry name" value="SF2_C"/>
    <property type="match status" value="1"/>
</dbReference>
<dbReference type="SMART" id="SM00487">
    <property type="entry name" value="DEXDc"/>
    <property type="match status" value="1"/>
</dbReference>
<dbReference type="PROSITE" id="PS51194">
    <property type="entry name" value="HELICASE_CTER"/>
    <property type="match status" value="1"/>
</dbReference>
<dbReference type="PANTHER" id="PTHR47396:SF1">
    <property type="entry name" value="ATP-DEPENDENT HELICASE IRC3-RELATED"/>
    <property type="match status" value="1"/>
</dbReference>
<dbReference type="Pfam" id="PF04851">
    <property type="entry name" value="ResIII"/>
    <property type="match status" value="1"/>
</dbReference>
<reference evidence="3" key="1">
    <citation type="submission" date="2020-12" db="EMBL/GenBank/DDBJ databases">
        <title>Clostridium thailandense sp. nov., a novel acetogenic bacterium isolated from peat land soil in Thailand.</title>
        <authorList>
            <person name="Chaikitkaew S."/>
            <person name="Birkeland N.K."/>
        </authorList>
    </citation>
    <scope>NUCLEOTIDE SEQUENCE</scope>
    <source>
        <strain evidence="3">DSM 17425</strain>
    </source>
</reference>
<name>A0A934HZS8_9CLOT</name>
<feature type="domain" description="Helicase ATP-binding" evidence="1">
    <location>
        <begin position="188"/>
        <end position="365"/>
    </location>
</feature>
<dbReference type="InterPro" id="IPR027417">
    <property type="entry name" value="P-loop_NTPase"/>
</dbReference>
<keyword evidence="4" id="KW-1185">Reference proteome</keyword>
<dbReference type="GO" id="GO:0003677">
    <property type="term" value="F:DNA binding"/>
    <property type="evidence" value="ECO:0007669"/>
    <property type="project" value="InterPro"/>
</dbReference>
<dbReference type="AlphaFoldDB" id="A0A934HZS8"/>
<dbReference type="SUPFAM" id="SSF52540">
    <property type="entry name" value="P-loop containing nucleoside triphosphate hydrolases"/>
    <property type="match status" value="1"/>
</dbReference>
<dbReference type="InterPro" id="IPR014001">
    <property type="entry name" value="Helicase_ATP-bd"/>
</dbReference>
<evidence type="ECO:0000259" key="1">
    <source>
        <dbReference type="PROSITE" id="PS51192"/>
    </source>
</evidence>
<dbReference type="Proteomes" id="UP000622687">
    <property type="component" value="Unassembled WGS sequence"/>
</dbReference>
<dbReference type="PROSITE" id="PS51192">
    <property type="entry name" value="HELICASE_ATP_BIND_1"/>
    <property type="match status" value="1"/>
</dbReference>
<accession>A0A934HZS8</accession>
<protein>
    <submittedName>
        <fullName evidence="3">AlwI family type II restriction endonuclease</fullName>
    </submittedName>
</protein>
<keyword evidence="3" id="KW-0540">Nuclease</keyword>
<dbReference type="RefSeq" id="WP_211142835.1">
    <property type="nucleotide sequence ID" value="NZ_JAEEGB010000013.1"/>
</dbReference>
<dbReference type="SMART" id="SM00490">
    <property type="entry name" value="HELICc"/>
    <property type="match status" value="1"/>
</dbReference>
<dbReference type="InterPro" id="IPR050742">
    <property type="entry name" value="Helicase_Restrict-Modif_Enz"/>
</dbReference>
<feature type="domain" description="Helicase C-terminal" evidence="2">
    <location>
        <begin position="462"/>
        <end position="623"/>
    </location>
</feature>
<organism evidence="3 4">
    <name type="scientific">Clostridium aciditolerans</name>
    <dbReference type="NCBI Taxonomy" id="339861"/>
    <lineage>
        <taxon>Bacteria</taxon>
        <taxon>Bacillati</taxon>
        <taxon>Bacillota</taxon>
        <taxon>Clostridia</taxon>
        <taxon>Eubacteriales</taxon>
        <taxon>Clostridiaceae</taxon>
        <taxon>Clostridium</taxon>
    </lineage>
</organism>
<proteinExistence type="predicted"/>
<evidence type="ECO:0000313" key="4">
    <source>
        <dbReference type="Proteomes" id="UP000622687"/>
    </source>
</evidence>
<dbReference type="GO" id="GO:0005829">
    <property type="term" value="C:cytosol"/>
    <property type="evidence" value="ECO:0007669"/>
    <property type="project" value="TreeGrafter"/>
</dbReference>
<sequence>MIFNSIFSKKYTSWVELEAAIESIEIPKEKGTAFEQFVFAYFTYFKDLYLISELYMENSIPIELRKKVKLENRDSGVDGLIVKEDGKTVAYQAKFRSGQLSPSYDELTSFWAESEHADERCIFANCYELPQQAYKKKDQFFVLRNELSSLEPEFFEWLYSYATTGESETRVQRYTPRPHQVKMISDVLEGFATEERGKMLAACGTGKTLTALWIKEGLSAKNVLFVAPNLALIKQTLEAWMPQAKAPFTYLCVCSDATVAENAKHLENDDFQADASYIGVPVTTDPEKILNFIKFESPKDKVIFSTYQSLDAIVGALEKIDGFTFDIAFFDEAHRTAGNKDTQMFIMGMNDAFIPSEKRLFMTATERFVNPRIVGRAREYNYEVFSMDNYEQYGPTFTSLPFRSAIEQGIISDYKIVLCCMKEGELKSIIDNNLVLNIGDREVDSQNLFKQVLLAKTMNDIGINKAISYHRDIESAKRFISSANGTNLNEVISGISRDTVVSDVYCDHINGSMSAGARKAIFDEFIASPFGVISNARCLTEGVDVPIIDAVYFADPKNSVIDIIQAVGRSLRKVKDNPDKISYIIIPVIIADEVSSFEDIDPENFSTLHTVVQALRDQDRILADYIDKLNLKLATGERPRGEDDGDSPIIIEATEQLGIDDIAGKILLRVAEVNRDPANISREFIFEPKSRTSGVERGDFTTIGDYNLESYWKSCVIATLQKYESFDVGLPRTAIAIDHNNVSHAVKIGAIIEKERKFYVTDIGRKLFACSSFEEAAPIFEEQLLKFNKLAAITRFPHFPYRYALRVLAQVGKISKFEFAYALFIAKDIGERGVSEACERISYLRDTYPCIESLSEANKEIVLAALNEKFDTTLKLIDIWSSRTTLYNQFNYLKKHLTIWQGVTVSGTPEITLAPNGTDRIKELLEKTNEIETCPMDKLITNFITFKSWL</sequence>
<keyword evidence="3" id="KW-0378">Hydrolase</keyword>
<dbReference type="Pfam" id="PF00271">
    <property type="entry name" value="Helicase_C"/>
    <property type="match status" value="1"/>
</dbReference>
<dbReference type="EMBL" id="JAEEGB010000013">
    <property type="protein sequence ID" value="MBI6873415.1"/>
    <property type="molecule type" value="Genomic_DNA"/>
</dbReference>
<dbReference type="GO" id="GO:0005524">
    <property type="term" value="F:ATP binding"/>
    <property type="evidence" value="ECO:0007669"/>
    <property type="project" value="InterPro"/>
</dbReference>
<dbReference type="InterPro" id="IPR001650">
    <property type="entry name" value="Helicase_C-like"/>
</dbReference>
<gene>
    <name evidence="3" type="ORF">I6U51_11955</name>
</gene>
<evidence type="ECO:0000259" key="2">
    <source>
        <dbReference type="PROSITE" id="PS51194"/>
    </source>
</evidence>
<dbReference type="GO" id="GO:0016787">
    <property type="term" value="F:hydrolase activity"/>
    <property type="evidence" value="ECO:0007669"/>
    <property type="project" value="InterPro"/>
</dbReference>